<evidence type="ECO:0000256" key="4">
    <source>
        <dbReference type="ARBA" id="ARBA00022496"/>
    </source>
</evidence>
<dbReference type="Gene3D" id="2.60.40.1120">
    <property type="entry name" value="Carboxypeptidase-like, regulatory domain"/>
    <property type="match status" value="1"/>
</dbReference>
<keyword evidence="17" id="KW-1185">Reference proteome</keyword>
<dbReference type="Proteomes" id="UP000324376">
    <property type="component" value="Unassembled WGS sequence"/>
</dbReference>
<dbReference type="InterPro" id="IPR036942">
    <property type="entry name" value="Beta-barrel_TonB_sf"/>
</dbReference>
<dbReference type="Pfam" id="PF07715">
    <property type="entry name" value="Plug"/>
    <property type="match status" value="1"/>
</dbReference>
<evidence type="ECO:0000256" key="9">
    <source>
        <dbReference type="ARBA" id="ARBA00023237"/>
    </source>
</evidence>
<dbReference type="PROSITE" id="PS52016">
    <property type="entry name" value="TONB_DEPENDENT_REC_3"/>
    <property type="match status" value="1"/>
</dbReference>
<evidence type="ECO:0000256" key="10">
    <source>
        <dbReference type="PROSITE-ProRule" id="PRU01360"/>
    </source>
</evidence>
<evidence type="ECO:0000256" key="2">
    <source>
        <dbReference type="ARBA" id="ARBA00022448"/>
    </source>
</evidence>
<keyword evidence="8 10" id="KW-0472">Membrane</keyword>
<keyword evidence="4" id="KW-0406">Ion transport</keyword>
<keyword evidence="3 10" id="KW-1134">Transmembrane beta strand</keyword>
<dbReference type="InterPro" id="IPR011662">
    <property type="entry name" value="Secretin/TonB_short_N"/>
</dbReference>
<evidence type="ECO:0000256" key="12">
    <source>
        <dbReference type="SAM" id="Phobius"/>
    </source>
</evidence>
<dbReference type="Gene3D" id="3.55.50.30">
    <property type="match status" value="1"/>
</dbReference>
<dbReference type="GO" id="GO:0006826">
    <property type="term" value="P:iron ion transport"/>
    <property type="evidence" value="ECO:0007669"/>
    <property type="project" value="UniProtKB-KW"/>
</dbReference>
<evidence type="ECO:0000259" key="13">
    <source>
        <dbReference type="Pfam" id="PF00593"/>
    </source>
</evidence>
<evidence type="ECO:0000313" key="16">
    <source>
        <dbReference type="EMBL" id="TYP72158.1"/>
    </source>
</evidence>
<evidence type="ECO:0000256" key="3">
    <source>
        <dbReference type="ARBA" id="ARBA00022452"/>
    </source>
</evidence>
<evidence type="ECO:0000256" key="1">
    <source>
        <dbReference type="ARBA" id="ARBA00004571"/>
    </source>
</evidence>
<dbReference type="InterPro" id="IPR008969">
    <property type="entry name" value="CarboxyPept-like_regulatory"/>
</dbReference>
<dbReference type="InterPro" id="IPR012910">
    <property type="entry name" value="Plug_dom"/>
</dbReference>
<dbReference type="Pfam" id="PF13715">
    <property type="entry name" value="CarbopepD_reg_2"/>
    <property type="match status" value="1"/>
</dbReference>
<feature type="domain" description="TonB-dependent receptor plug" evidence="15">
    <location>
        <begin position="227"/>
        <end position="346"/>
    </location>
</feature>
<keyword evidence="6" id="KW-0408">Iron</keyword>
<evidence type="ECO:0000256" key="5">
    <source>
        <dbReference type="ARBA" id="ARBA00022692"/>
    </source>
</evidence>
<dbReference type="PANTHER" id="PTHR47234">
    <property type="match status" value="1"/>
</dbReference>
<name>A0A5S5C0L4_9FLAO</name>
<keyword evidence="2 10" id="KW-0813">Transport</keyword>
<gene>
    <name evidence="16" type="ORF">BD809_10742</name>
</gene>
<protein>
    <submittedName>
        <fullName evidence="16">Iron complex outermembrane receptor protein</fullName>
    </submittedName>
</protein>
<dbReference type="InterPro" id="IPR037066">
    <property type="entry name" value="Plug_dom_sf"/>
</dbReference>
<dbReference type="Gene3D" id="2.170.130.10">
    <property type="entry name" value="TonB-dependent receptor, plug domain"/>
    <property type="match status" value="1"/>
</dbReference>
<accession>A0A5S5C0L4</accession>
<evidence type="ECO:0000259" key="14">
    <source>
        <dbReference type="Pfam" id="PF07660"/>
    </source>
</evidence>
<keyword evidence="9 10" id="KW-0998">Cell outer membrane</keyword>
<dbReference type="Pfam" id="PF07660">
    <property type="entry name" value="STN"/>
    <property type="match status" value="1"/>
</dbReference>
<dbReference type="SUPFAM" id="SSF49464">
    <property type="entry name" value="Carboxypeptidase regulatory domain-like"/>
    <property type="match status" value="1"/>
</dbReference>
<dbReference type="Gene3D" id="2.40.170.20">
    <property type="entry name" value="TonB-dependent receptor, beta-barrel domain"/>
    <property type="match status" value="1"/>
</dbReference>
<keyword evidence="4" id="KW-0410">Iron transport</keyword>
<dbReference type="GO" id="GO:0009279">
    <property type="term" value="C:cell outer membrane"/>
    <property type="evidence" value="ECO:0007669"/>
    <property type="project" value="UniProtKB-SubCell"/>
</dbReference>
<feature type="domain" description="TonB-dependent receptor-like beta-barrel" evidence="13">
    <location>
        <begin position="539"/>
        <end position="1022"/>
    </location>
</feature>
<comment type="caution">
    <text evidence="16">The sequence shown here is derived from an EMBL/GenBank/DDBJ whole genome shotgun (WGS) entry which is preliminary data.</text>
</comment>
<evidence type="ECO:0000313" key="17">
    <source>
        <dbReference type="Proteomes" id="UP000324376"/>
    </source>
</evidence>
<dbReference type="FunFam" id="2.60.40.1120:FF:000003">
    <property type="entry name" value="Outer membrane protein Omp121"/>
    <property type="match status" value="1"/>
</dbReference>
<feature type="transmembrane region" description="Helical" evidence="12">
    <location>
        <begin position="24"/>
        <end position="42"/>
    </location>
</feature>
<dbReference type="SUPFAM" id="SSF56935">
    <property type="entry name" value="Porins"/>
    <property type="match status" value="1"/>
</dbReference>
<evidence type="ECO:0000256" key="8">
    <source>
        <dbReference type="ARBA" id="ARBA00023136"/>
    </source>
</evidence>
<organism evidence="16 17">
    <name type="scientific">Aquimarina intermedia</name>
    <dbReference type="NCBI Taxonomy" id="350814"/>
    <lineage>
        <taxon>Bacteria</taxon>
        <taxon>Pseudomonadati</taxon>
        <taxon>Bacteroidota</taxon>
        <taxon>Flavobacteriia</taxon>
        <taxon>Flavobacteriales</taxon>
        <taxon>Flavobacteriaceae</taxon>
        <taxon>Aquimarina</taxon>
    </lineage>
</organism>
<comment type="similarity">
    <text evidence="10 11">Belongs to the TonB-dependent receptor family.</text>
</comment>
<feature type="domain" description="Secretin/TonB short N-terminal" evidence="14">
    <location>
        <begin position="69"/>
        <end position="118"/>
    </location>
</feature>
<dbReference type="RefSeq" id="WP_246131516.1">
    <property type="nucleotide sequence ID" value="NZ_VNHU01000007.1"/>
</dbReference>
<dbReference type="PANTHER" id="PTHR47234:SF3">
    <property type="entry name" value="SECRETIN_TONB SHORT N-TERMINAL DOMAIN-CONTAINING PROTEIN"/>
    <property type="match status" value="1"/>
</dbReference>
<evidence type="ECO:0000259" key="15">
    <source>
        <dbReference type="Pfam" id="PF07715"/>
    </source>
</evidence>
<sequence length="1065" mass="117443">MKKNSNALHNFTVVCHDTSLKMRITFILFSFSIFQMIAATGFSQGNINLRFDNTPITSIIAEIKEQTQYKFFYINEEIDLQQRISIQVEQEALENVLPLLFKNTNITYSILGKQVVLKKYIQKKEDEEVYREIKGLVLDPYNNPLPGANVQIQGTTKGVITDFDGRFAIEVPEKDAILLVSYLGFETAKVDVTGQDEVTIQLKHAAAQLEDVILVGSRNPSRATVATAIPVDVIDISTIKQSSPQITVNEILNYAAPSFTSNAQAIADGTDHVQPAALRGLGPDQLLVLINGKRRHKSALVNVNGSFGRGNVGTDLSSIPTNAIQRIEILKDGAAAQYGSDAIAGVINIVLKDVTNELSLELTAGANFTDEISPDNNVDGEKYNLGINYGIPLNDKGFINLTGNFNFRGATNRMQEFTGNIFNGYNSIERVAAQNNFDLIVLPTDLDAIKSFAPDANLGARLADINAANTIEEMRIALDFDNTDVELQQRNQERSDYNIRFGQSQLKGGEFFGNMEYEFAENVKVYAFGGLGFKNGNSAGFYRLPNQSRTYTPVYLNGFLPEINSNIVDKSLSFGISGKLNQWHIDISNTTGINDFAYRITNSSNASLQTATPFEADAGGFRYAENTSNLDLSRFYEDVFAGLNVAFGAEYRIENYQINAGDEVSYELFNTNGKPHDSTDPTSTVPVDFYGRDRNAGIQVFPGFRPQNEVNVYRNSIAGYADIEADFTEKFRVSGAVRFEDFSDFGSTLNFKIASLLKATKAISLRGSVQTGFRAPSLHQIYFNSTSTITTNGVPQQVATFSNTSRIARLIGIESLKEETSLGFTAGITAKIPALGMKFTLDGYRVDIDDRVVLTDEFSASGDELIQRFEEANATRAQFFANTINTRTQGVDIIVDHSVSIGTSTKLSNILAVTFSETEVTTVNIPDKIADAGLSENYFSNTSRVFAESAVPNTNGNLSHNLVTGDKWNFFLRNSYFGEVEEATNIVDPNVDVLYSGRVITDLAVGFKLAASTKITVGANNIFDIYPDESDEEFQSGGRFRFSRRSKQFGYSGRFLFARLSFNLK</sequence>
<dbReference type="AlphaFoldDB" id="A0A5S5C0L4"/>
<dbReference type="EMBL" id="VNHU01000007">
    <property type="protein sequence ID" value="TYP72158.1"/>
    <property type="molecule type" value="Genomic_DNA"/>
</dbReference>
<evidence type="ECO:0000256" key="7">
    <source>
        <dbReference type="ARBA" id="ARBA00023077"/>
    </source>
</evidence>
<dbReference type="InterPro" id="IPR039426">
    <property type="entry name" value="TonB-dep_rcpt-like"/>
</dbReference>
<reference evidence="16 17" key="1">
    <citation type="submission" date="2019-07" db="EMBL/GenBank/DDBJ databases">
        <title>Genomic Encyclopedia of Archaeal and Bacterial Type Strains, Phase II (KMG-II): from individual species to whole genera.</title>
        <authorList>
            <person name="Goeker M."/>
        </authorList>
    </citation>
    <scope>NUCLEOTIDE SEQUENCE [LARGE SCALE GENOMIC DNA]</scope>
    <source>
        <strain evidence="16 17">DSM 17527</strain>
    </source>
</reference>
<evidence type="ECO:0000256" key="11">
    <source>
        <dbReference type="RuleBase" id="RU003357"/>
    </source>
</evidence>
<evidence type="ECO:0000256" key="6">
    <source>
        <dbReference type="ARBA" id="ARBA00023004"/>
    </source>
</evidence>
<keyword evidence="5 10" id="KW-0812">Transmembrane</keyword>
<keyword evidence="16" id="KW-0675">Receptor</keyword>
<dbReference type="Pfam" id="PF00593">
    <property type="entry name" value="TonB_dep_Rec_b-barrel"/>
    <property type="match status" value="1"/>
</dbReference>
<comment type="subcellular location">
    <subcellularLocation>
        <location evidence="1 10">Cell outer membrane</location>
        <topology evidence="1 10">Multi-pass membrane protein</topology>
    </subcellularLocation>
</comment>
<proteinExistence type="inferred from homology"/>
<dbReference type="InterPro" id="IPR000531">
    <property type="entry name" value="Beta-barrel_TonB"/>
</dbReference>
<keyword evidence="7 11" id="KW-0798">TonB box</keyword>
<keyword evidence="12" id="KW-1133">Transmembrane helix</keyword>